<gene>
    <name evidence="3" type="ORF">LCGC14_0934550</name>
</gene>
<evidence type="ECO:0000259" key="2">
    <source>
        <dbReference type="Pfam" id="PF21763"/>
    </source>
</evidence>
<feature type="domain" description="DHHA1" evidence="1">
    <location>
        <begin position="418"/>
        <end position="491"/>
    </location>
</feature>
<dbReference type="InterPro" id="IPR051673">
    <property type="entry name" value="SSDNA_exonuclease_RecJ"/>
</dbReference>
<evidence type="ECO:0000313" key="3">
    <source>
        <dbReference type="EMBL" id="KKN20528.1"/>
    </source>
</evidence>
<name>A0A0F9RTG3_9ZZZZ</name>
<dbReference type="SUPFAM" id="SSF64182">
    <property type="entry name" value="DHH phosphoesterases"/>
    <property type="match status" value="1"/>
</dbReference>
<evidence type="ECO:0000259" key="1">
    <source>
        <dbReference type="Pfam" id="PF02272"/>
    </source>
</evidence>
<dbReference type="EMBL" id="LAZR01003233">
    <property type="protein sequence ID" value="KKN20528.1"/>
    <property type="molecule type" value="Genomic_DNA"/>
</dbReference>
<dbReference type="PANTHER" id="PTHR30255:SF2">
    <property type="entry name" value="SINGLE-STRANDED-DNA-SPECIFIC EXONUCLEASE RECJ"/>
    <property type="match status" value="1"/>
</dbReference>
<dbReference type="Pfam" id="PF21763">
    <property type="entry name" value="DHH_CID"/>
    <property type="match status" value="1"/>
</dbReference>
<dbReference type="InterPro" id="IPR003156">
    <property type="entry name" value="DHHA1_dom"/>
</dbReference>
<dbReference type="InterPro" id="IPR048515">
    <property type="entry name" value="DHH_CID"/>
</dbReference>
<protein>
    <submittedName>
        <fullName evidence="3">Uncharacterized protein</fullName>
    </submittedName>
</protein>
<dbReference type="AlphaFoldDB" id="A0A0F9RTG3"/>
<dbReference type="Gene3D" id="3.10.310.30">
    <property type="match status" value="1"/>
</dbReference>
<dbReference type="GO" id="GO:0003676">
    <property type="term" value="F:nucleic acid binding"/>
    <property type="evidence" value="ECO:0007669"/>
    <property type="project" value="InterPro"/>
</dbReference>
<dbReference type="InterPro" id="IPR038763">
    <property type="entry name" value="DHH_sf"/>
</dbReference>
<dbReference type="PANTHER" id="PTHR30255">
    <property type="entry name" value="SINGLE-STRANDED-DNA-SPECIFIC EXONUCLEASE RECJ"/>
    <property type="match status" value="1"/>
</dbReference>
<organism evidence="3">
    <name type="scientific">marine sediment metagenome</name>
    <dbReference type="NCBI Taxonomy" id="412755"/>
    <lineage>
        <taxon>unclassified sequences</taxon>
        <taxon>metagenomes</taxon>
        <taxon>ecological metagenomes</taxon>
    </lineage>
</organism>
<proteinExistence type="predicted"/>
<accession>A0A0F9RTG3</accession>
<dbReference type="Pfam" id="PF02272">
    <property type="entry name" value="DHHA1"/>
    <property type="match status" value="1"/>
</dbReference>
<reference evidence="3" key="1">
    <citation type="journal article" date="2015" name="Nature">
        <title>Complex archaea that bridge the gap between prokaryotes and eukaryotes.</title>
        <authorList>
            <person name="Spang A."/>
            <person name="Saw J.H."/>
            <person name="Jorgensen S.L."/>
            <person name="Zaremba-Niedzwiedzka K."/>
            <person name="Martijn J."/>
            <person name="Lind A.E."/>
            <person name="van Eijk R."/>
            <person name="Schleper C."/>
            <person name="Guy L."/>
            <person name="Ettema T.J."/>
        </authorList>
    </citation>
    <scope>NUCLEOTIDE SEQUENCE</scope>
</reference>
<dbReference type="Gene3D" id="3.90.1640.30">
    <property type="match status" value="1"/>
</dbReference>
<comment type="caution">
    <text evidence="3">The sequence shown here is derived from an EMBL/GenBank/DDBJ whole genome shotgun (WGS) entry which is preliminary data.</text>
</comment>
<sequence>MDKSFENLEKLNESLSIIKDIFLSHIKKPRANIHIYTHLDADGLSSGSILGKCFLRENLPFQITTLRQLEKVEIAKISEKISDIIFSDFGSGQYLELEKQLLEEKKFNSFLILDHHLPQKVSEKSDLTLIDNIYTKTNHWHVNPYFFGIDGSQEISGAGLCYYFAKCLNQRNIDLSSIAIVGAIGDIQNKGPNKTFQGLNKLILEDAKNHNQIEVINDLNFSSIKPINEAIAYSNDIKLPGLTKDTNKTLIFLQTLGILLENSDGTIKSLNELNQEDKQKISSAIVEYSSVKLGIKPNIITKKLIINRYLLRNEVKGSGLYDASEFSKLLNACGRNNYASLGIAIAMGDRKRSYQKSQEILKDYKKSLSRSLSWIHENNKIQQKEYIQYFFGEDMIPENIIGTVSSMLIFEKYKGVDKSKPIFGLAKRKDEDVFKVSGRAHEKIVDKGINLSKAIREACELSGLDVLGGGHPPAAGTKIPIDKVDIFLENCNIVIQQQIQS</sequence>
<feature type="domain" description="DHH-CID" evidence="2">
    <location>
        <begin position="225"/>
        <end position="298"/>
    </location>
</feature>